<dbReference type="InterPro" id="IPR017907">
    <property type="entry name" value="Znf_RING_CS"/>
</dbReference>
<gene>
    <name evidence="7" type="ORF">WJX81_002813</name>
</gene>
<evidence type="ECO:0000256" key="5">
    <source>
        <dbReference type="SAM" id="MobiDB-lite"/>
    </source>
</evidence>
<feature type="compositionally biased region" description="Basic and acidic residues" evidence="5">
    <location>
        <begin position="139"/>
        <end position="148"/>
    </location>
</feature>
<evidence type="ECO:0000313" key="7">
    <source>
        <dbReference type="EMBL" id="KAK9825640.1"/>
    </source>
</evidence>
<dbReference type="EMBL" id="JALJOU010000072">
    <property type="protein sequence ID" value="KAK9825640.1"/>
    <property type="molecule type" value="Genomic_DNA"/>
</dbReference>
<dbReference type="SMART" id="SM00184">
    <property type="entry name" value="RING"/>
    <property type="match status" value="1"/>
</dbReference>
<keyword evidence="8" id="KW-1185">Reference proteome</keyword>
<reference evidence="7 8" key="1">
    <citation type="journal article" date="2024" name="Nat. Commun.">
        <title>Phylogenomics reveals the evolutionary origins of lichenization in chlorophyte algae.</title>
        <authorList>
            <person name="Puginier C."/>
            <person name="Libourel C."/>
            <person name="Otte J."/>
            <person name="Skaloud P."/>
            <person name="Haon M."/>
            <person name="Grisel S."/>
            <person name="Petersen M."/>
            <person name="Berrin J.G."/>
            <person name="Delaux P.M."/>
            <person name="Dal Grande F."/>
            <person name="Keller J."/>
        </authorList>
    </citation>
    <scope>NUCLEOTIDE SEQUENCE [LARGE SCALE GENOMIC DNA]</scope>
    <source>
        <strain evidence="7 8">SAG 245.80</strain>
    </source>
</reference>
<dbReference type="GO" id="GO:0008270">
    <property type="term" value="F:zinc ion binding"/>
    <property type="evidence" value="ECO:0007669"/>
    <property type="project" value="UniProtKB-KW"/>
</dbReference>
<dbReference type="InterPro" id="IPR013083">
    <property type="entry name" value="Znf_RING/FYVE/PHD"/>
</dbReference>
<name>A0AAW1QVY9_9CHLO</name>
<keyword evidence="1" id="KW-0479">Metal-binding</keyword>
<keyword evidence="3" id="KW-0862">Zinc</keyword>
<feature type="region of interest" description="Disordered" evidence="5">
    <location>
        <begin position="132"/>
        <end position="160"/>
    </location>
</feature>
<dbReference type="InterPro" id="IPR001841">
    <property type="entry name" value="Znf_RING"/>
</dbReference>
<sequence length="304" mass="32136">MAEEVSEAELDCVICTGALGSNGGILTLLCGHPFCAECICRWRASSWRCPVCRIMDNRRLRPGSAAPAGAAWGGGDGSRLRALIAQLLGRSGGNALHVLQSLLEGVQEYLLLSDAQSAHAADSAPAGAATLVAQSAHAASERPHRQGYERPAGAAPLRRVPRSADERGRLLLQTIADVERLVEGVLAQWGEATASGVGGHLAERMEELFLEASMLEAVRCGQVTNPRAVVEDILARAALLGDELDRVIHQAPAAELDLVRPSPPAAAAALEAFADKLRRHADELQPRSRQVAELAVALARLVLT</sequence>
<comment type="caution">
    <text evidence="7">The sequence shown here is derived from an EMBL/GenBank/DDBJ whole genome shotgun (WGS) entry which is preliminary data.</text>
</comment>
<evidence type="ECO:0000256" key="1">
    <source>
        <dbReference type="ARBA" id="ARBA00022723"/>
    </source>
</evidence>
<dbReference type="SUPFAM" id="SSF57850">
    <property type="entry name" value="RING/U-box"/>
    <property type="match status" value="1"/>
</dbReference>
<dbReference type="Proteomes" id="UP001445335">
    <property type="component" value="Unassembled WGS sequence"/>
</dbReference>
<evidence type="ECO:0000256" key="4">
    <source>
        <dbReference type="PROSITE-ProRule" id="PRU00175"/>
    </source>
</evidence>
<evidence type="ECO:0000256" key="2">
    <source>
        <dbReference type="ARBA" id="ARBA00022771"/>
    </source>
</evidence>
<accession>A0AAW1QVY9</accession>
<dbReference type="PROSITE" id="PS50089">
    <property type="entry name" value="ZF_RING_2"/>
    <property type="match status" value="1"/>
</dbReference>
<protein>
    <recommendedName>
        <fullName evidence="6">RING-type domain-containing protein</fullName>
    </recommendedName>
</protein>
<dbReference type="PROSITE" id="PS00518">
    <property type="entry name" value="ZF_RING_1"/>
    <property type="match status" value="1"/>
</dbReference>
<feature type="domain" description="RING-type" evidence="6">
    <location>
        <begin position="12"/>
        <end position="53"/>
    </location>
</feature>
<organism evidence="7 8">
    <name type="scientific">Elliptochloris bilobata</name>
    <dbReference type="NCBI Taxonomy" id="381761"/>
    <lineage>
        <taxon>Eukaryota</taxon>
        <taxon>Viridiplantae</taxon>
        <taxon>Chlorophyta</taxon>
        <taxon>core chlorophytes</taxon>
        <taxon>Trebouxiophyceae</taxon>
        <taxon>Trebouxiophyceae incertae sedis</taxon>
        <taxon>Elliptochloris clade</taxon>
        <taxon>Elliptochloris</taxon>
    </lineage>
</organism>
<proteinExistence type="predicted"/>
<evidence type="ECO:0000256" key="3">
    <source>
        <dbReference type="ARBA" id="ARBA00022833"/>
    </source>
</evidence>
<evidence type="ECO:0000259" key="6">
    <source>
        <dbReference type="PROSITE" id="PS50089"/>
    </source>
</evidence>
<dbReference type="Gene3D" id="3.30.40.10">
    <property type="entry name" value="Zinc/RING finger domain, C3HC4 (zinc finger)"/>
    <property type="match status" value="1"/>
</dbReference>
<dbReference type="Pfam" id="PF13639">
    <property type="entry name" value="zf-RING_2"/>
    <property type="match status" value="1"/>
</dbReference>
<evidence type="ECO:0000313" key="8">
    <source>
        <dbReference type="Proteomes" id="UP001445335"/>
    </source>
</evidence>
<keyword evidence="2 4" id="KW-0863">Zinc-finger</keyword>
<dbReference type="AlphaFoldDB" id="A0AAW1QVY9"/>